<feature type="compositionally biased region" description="Basic and acidic residues" evidence="1">
    <location>
        <begin position="1"/>
        <end position="26"/>
    </location>
</feature>
<accession>A0A8D8VMQ9</accession>
<sequence length="111" mass="13231">MSWKSEVRSWKERGRQKAEDQMEGGRQKMNWKSEVGSLKSGRRKMEDRSQSMEGGRSQSINKADGGSFFLSKLFFRIFFIEPFFYRTFRGELLVRLLVVHPGQRIQMRQKY</sequence>
<proteinExistence type="predicted"/>
<evidence type="ECO:0000313" key="2">
    <source>
        <dbReference type="EMBL" id="CAG6627214.1"/>
    </source>
</evidence>
<dbReference type="AlphaFoldDB" id="A0A8D8VMQ9"/>
<protein>
    <submittedName>
        <fullName evidence="2">Uncharacterized protein</fullName>
    </submittedName>
</protein>
<organism evidence="2">
    <name type="scientific">Cacopsylla melanoneura</name>
    <dbReference type="NCBI Taxonomy" id="428564"/>
    <lineage>
        <taxon>Eukaryota</taxon>
        <taxon>Metazoa</taxon>
        <taxon>Ecdysozoa</taxon>
        <taxon>Arthropoda</taxon>
        <taxon>Hexapoda</taxon>
        <taxon>Insecta</taxon>
        <taxon>Pterygota</taxon>
        <taxon>Neoptera</taxon>
        <taxon>Paraneoptera</taxon>
        <taxon>Hemiptera</taxon>
        <taxon>Sternorrhyncha</taxon>
        <taxon>Psylloidea</taxon>
        <taxon>Psyllidae</taxon>
        <taxon>Psyllinae</taxon>
        <taxon>Cacopsylla</taxon>
    </lineage>
</organism>
<name>A0A8D8VMQ9_9HEMI</name>
<feature type="region of interest" description="Disordered" evidence="1">
    <location>
        <begin position="1"/>
        <end position="64"/>
    </location>
</feature>
<dbReference type="EMBL" id="HBUF01064691">
    <property type="protein sequence ID" value="CAG6627214.1"/>
    <property type="molecule type" value="Transcribed_RNA"/>
</dbReference>
<evidence type="ECO:0000256" key="1">
    <source>
        <dbReference type="SAM" id="MobiDB-lite"/>
    </source>
</evidence>
<reference evidence="2" key="1">
    <citation type="submission" date="2021-05" db="EMBL/GenBank/DDBJ databases">
        <authorList>
            <person name="Alioto T."/>
            <person name="Alioto T."/>
            <person name="Gomez Garrido J."/>
        </authorList>
    </citation>
    <scope>NUCLEOTIDE SEQUENCE</scope>
</reference>